<feature type="compositionally biased region" description="Basic and acidic residues" evidence="11">
    <location>
        <begin position="57"/>
        <end position="68"/>
    </location>
</feature>
<sequence>MNDDDEYGSVHWQTATDLESSRTEHDSDPFSTFDVQKPSLARNSNGYENHASSSSGYDRDTFNAKHSPDTASQSKDTNTSNDSHFIAQPMTITITEPQKESEGSSGTYISYLITTHVRTITTILICAAHRCISDRNNILQTSIPTFSSRSPCRVRRRYQDFVWLYNALTFEYTASVVPPLPEKHRIEYLKGDRFGTEFVERRRQSLQWFLDRISRHPLFQQSQSTRVFLESANFKHDKQLQTVRDPSSGSVMETLSDTFLNAFTKVQKPEERFVDMKENIDKLADNLNTVERLYSRIGKRQQDLSQDYAMFANSVDGLSNLETGISSQLGQFAETSRKYSGAIKEMCEKEDLLFLNQIHEYLSYCQAAKTSLRARDQKQVDFEELSNYLQHTIQERERTMYPGRKLGDRPAVNITGFLTDKVNEARGVNMVQARQEKLERLEHKISELQDEVAKSNDVSNMFSNQVMKEFQVFEKAKTAELRNGLLDYAESHIDFFKQGASIWSAIIPILEATDVPED</sequence>
<dbReference type="GO" id="GO:0005769">
    <property type="term" value="C:early endosome"/>
    <property type="evidence" value="ECO:0007669"/>
    <property type="project" value="TreeGrafter"/>
</dbReference>
<evidence type="ECO:0000313" key="14">
    <source>
        <dbReference type="Proteomes" id="UP000612746"/>
    </source>
</evidence>
<dbReference type="SMART" id="SM00312">
    <property type="entry name" value="PX"/>
    <property type="match status" value="1"/>
</dbReference>
<dbReference type="SUPFAM" id="SSF103657">
    <property type="entry name" value="BAR/IMD domain-like"/>
    <property type="match status" value="1"/>
</dbReference>
<dbReference type="SUPFAM" id="SSF64268">
    <property type="entry name" value="PX domain"/>
    <property type="match status" value="1"/>
</dbReference>
<organism evidence="13 14">
    <name type="scientific">Umbelopsis vinacea</name>
    <dbReference type="NCBI Taxonomy" id="44442"/>
    <lineage>
        <taxon>Eukaryota</taxon>
        <taxon>Fungi</taxon>
        <taxon>Fungi incertae sedis</taxon>
        <taxon>Mucoromycota</taxon>
        <taxon>Mucoromycotina</taxon>
        <taxon>Umbelopsidomycetes</taxon>
        <taxon>Umbelopsidales</taxon>
        <taxon>Umbelopsidaceae</taxon>
        <taxon>Umbelopsis</taxon>
    </lineage>
</organism>
<keyword evidence="7" id="KW-0472">Membrane</keyword>
<dbReference type="Gene3D" id="3.30.1520.10">
    <property type="entry name" value="Phox-like domain"/>
    <property type="match status" value="1"/>
</dbReference>
<gene>
    <name evidence="13" type="ORF">INT44_001184</name>
</gene>
<dbReference type="Proteomes" id="UP000612746">
    <property type="component" value="Unassembled WGS sequence"/>
</dbReference>
<dbReference type="InterPro" id="IPR001683">
    <property type="entry name" value="PX_dom"/>
</dbReference>
<evidence type="ECO:0000256" key="9">
    <source>
        <dbReference type="ARBA" id="ARBA00041273"/>
    </source>
</evidence>
<feature type="domain" description="PX" evidence="12">
    <location>
        <begin position="89"/>
        <end position="235"/>
    </location>
</feature>
<feature type="region of interest" description="Disordered" evidence="11">
    <location>
        <begin position="1"/>
        <end position="83"/>
    </location>
</feature>
<dbReference type="PANTHER" id="PTHR45949">
    <property type="entry name" value="SORTING NEXIN-4"/>
    <property type="match status" value="1"/>
</dbReference>
<dbReference type="InterPro" id="IPR015404">
    <property type="entry name" value="Vps5_C"/>
</dbReference>
<evidence type="ECO:0000256" key="10">
    <source>
        <dbReference type="SAM" id="Coils"/>
    </source>
</evidence>
<proteinExistence type="inferred from homology"/>
<dbReference type="GO" id="GO:0061709">
    <property type="term" value="P:reticulophagy"/>
    <property type="evidence" value="ECO:0007669"/>
    <property type="project" value="TreeGrafter"/>
</dbReference>
<dbReference type="GO" id="GO:0035091">
    <property type="term" value="F:phosphatidylinositol binding"/>
    <property type="evidence" value="ECO:0007669"/>
    <property type="project" value="InterPro"/>
</dbReference>
<comment type="caution">
    <text evidence="13">The sequence shown here is derived from an EMBL/GenBank/DDBJ whole genome shotgun (WGS) entry which is preliminary data.</text>
</comment>
<evidence type="ECO:0000256" key="3">
    <source>
        <dbReference type="ARBA" id="ARBA00010883"/>
    </source>
</evidence>
<accession>A0A8H7QBP5</accession>
<evidence type="ECO:0000256" key="5">
    <source>
        <dbReference type="ARBA" id="ARBA00022490"/>
    </source>
</evidence>
<dbReference type="GO" id="GO:0032456">
    <property type="term" value="P:endocytic recycling"/>
    <property type="evidence" value="ECO:0007669"/>
    <property type="project" value="TreeGrafter"/>
</dbReference>
<dbReference type="PROSITE" id="PS50195">
    <property type="entry name" value="PX"/>
    <property type="match status" value="1"/>
</dbReference>
<dbReference type="GO" id="GO:0015031">
    <property type="term" value="P:protein transport"/>
    <property type="evidence" value="ECO:0007669"/>
    <property type="project" value="TreeGrafter"/>
</dbReference>
<feature type="compositionally biased region" description="Basic and acidic residues" evidence="11">
    <location>
        <begin position="19"/>
        <end position="28"/>
    </location>
</feature>
<feature type="coiled-coil region" evidence="10">
    <location>
        <begin position="431"/>
        <end position="458"/>
    </location>
</feature>
<comment type="similarity">
    <text evidence="3">Belongs to the sorting nexin family.</text>
</comment>
<dbReference type="Pfam" id="PF09325">
    <property type="entry name" value="Vps5"/>
    <property type="match status" value="2"/>
</dbReference>
<protein>
    <recommendedName>
        <fullName evidence="8">Sorting nexin-4</fullName>
    </recommendedName>
    <alternativeName>
        <fullName evidence="9">Autophagy-related protein 24</fullName>
    </alternativeName>
</protein>
<dbReference type="GO" id="GO:0000422">
    <property type="term" value="P:autophagy of mitochondrion"/>
    <property type="evidence" value="ECO:0007669"/>
    <property type="project" value="TreeGrafter"/>
</dbReference>
<evidence type="ECO:0000256" key="8">
    <source>
        <dbReference type="ARBA" id="ARBA00040748"/>
    </source>
</evidence>
<feature type="compositionally biased region" description="Polar residues" evidence="11">
    <location>
        <begin position="69"/>
        <end position="83"/>
    </location>
</feature>
<feature type="compositionally biased region" description="Polar residues" evidence="11">
    <location>
        <begin position="41"/>
        <end position="56"/>
    </location>
</feature>
<dbReference type="EMBL" id="JAEPRA010000002">
    <property type="protein sequence ID" value="KAG2188431.1"/>
    <property type="molecule type" value="Genomic_DNA"/>
</dbReference>
<dbReference type="Gene3D" id="1.20.1270.60">
    <property type="entry name" value="Arfaptin homology (AH) domain/BAR domain"/>
    <property type="match status" value="1"/>
</dbReference>
<dbReference type="InterPro" id="IPR036871">
    <property type="entry name" value="PX_dom_sf"/>
</dbReference>
<evidence type="ECO:0000313" key="13">
    <source>
        <dbReference type="EMBL" id="KAG2188431.1"/>
    </source>
</evidence>
<dbReference type="GO" id="GO:0034727">
    <property type="term" value="P:piecemeal microautophagy of the nucleus"/>
    <property type="evidence" value="ECO:0007669"/>
    <property type="project" value="TreeGrafter"/>
</dbReference>
<keyword evidence="5" id="KW-0963">Cytoplasm</keyword>
<reference evidence="13" key="1">
    <citation type="submission" date="2020-12" db="EMBL/GenBank/DDBJ databases">
        <title>Metabolic potential, ecology and presence of endohyphal bacteria is reflected in genomic diversity of Mucoromycotina.</title>
        <authorList>
            <person name="Muszewska A."/>
            <person name="Okrasinska A."/>
            <person name="Steczkiewicz K."/>
            <person name="Drgas O."/>
            <person name="Orlowska M."/>
            <person name="Perlinska-Lenart U."/>
            <person name="Aleksandrzak-Piekarczyk T."/>
            <person name="Szatraj K."/>
            <person name="Zielenkiewicz U."/>
            <person name="Pilsyk S."/>
            <person name="Malc E."/>
            <person name="Mieczkowski P."/>
            <person name="Kruszewska J.S."/>
            <person name="Biernat P."/>
            <person name="Pawlowska J."/>
        </authorList>
    </citation>
    <scope>NUCLEOTIDE SEQUENCE</scope>
    <source>
        <strain evidence="13">WA0000051536</strain>
    </source>
</reference>
<evidence type="ECO:0000259" key="12">
    <source>
        <dbReference type="PROSITE" id="PS50195"/>
    </source>
</evidence>
<evidence type="ECO:0000256" key="4">
    <source>
        <dbReference type="ARBA" id="ARBA00022448"/>
    </source>
</evidence>
<name>A0A8H7QBP5_9FUNG</name>
<dbReference type="GO" id="GO:0000407">
    <property type="term" value="C:phagophore assembly site"/>
    <property type="evidence" value="ECO:0007669"/>
    <property type="project" value="TreeGrafter"/>
</dbReference>
<keyword evidence="10" id="KW-0175">Coiled coil</keyword>
<evidence type="ECO:0000256" key="11">
    <source>
        <dbReference type="SAM" id="MobiDB-lite"/>
    </source>
</evidence>
<keyword evidence="4" id="KW-0813">Transport</keyword>
<evidence type="ECO:0000256" key="6">
    <source>
        <dbReference type="ARBA" id="ARBA00023121"/>
    </source>
</evidence>
<evidence type="ECO:0000256" key="2">
    <source>
        <dbReference type="ARBA" id="ARBA00004496"/>
    </source>
</evidence>
<dbReference type="InterPro" id="IPR027267">
    <property type="entry name" value="AH/BAR_dom_sf"/>
</dbReference>
<dbReference type="PANTHER" id="PTHR45949:SF2">
    <property type="entry name" value="SORTING NEXIN-4"/>
    <property type="match status" value="1"/>
</dbReference>
<keyword evidence="6" id="KW-0446">Lipid-binding</keyword>
<dbReference type="OrthoDB" id="205639at2759"/>
<evidence type="ECO:0000256" key="1">
    <source>
        <dbReference type="ARBA" id="ARBA00004184"/>
    </source>
</evidence>
<keyword evidence="14" id="KW-1185">Reference proteome</keyword>
<dbReference type="Pfam" id="PF00787">
    <property type="entry name" value="PX"/>
    <property type="match status" value="1"/>
</dbReference>
<dbReference type="AlphaFoldDB" id="A0A8H7QBP5"/>
<comment type="subcellular location">
    <subcellularLocation>
        <location evidence="2">Cytoplasm</location>
    </subcellularLocation>
    <subcellularLocation>
        <location evidence="1">Endomembrane system</location>
        <topology evidence="1">Peripheral membrane protein</topology>
    </subcellularLocation>
</comment>
<evidence type="ECO:0000256" key="7">
    <source>
        <dbReference type="ARBA" id="ARBA00023136"/>
    </source>
</evidence>